<dbReference type="GO" id="GO:0016491">
    <property type="term" value="F:oxidoreductase activity"/>
    <property type="evidence" value="ECO:0007669"/>
    <property type="project" value="InterPro"/>
</dbReference>
<dbReference type="EMBL" id="JAKEIP010000058">
    <property type="protein sequence ID" value="MCF1595187.1"/>
    <property type="molecule type" value="Genomic_DNA"/>
</dbReference>
<protein>
    <submittedName>
        <fullName evidence="3">DsbA family protein</fullName>
    </submittedName>
</protein>
<reference evidence="3" key="1">
    <citation type="submission" date="2022-01" db="EMBL/GenBank/DDBJ databases">
        <title>Draft Genome Sequences of Seven Type Strains of the Genus Streptomyces.</title>
        <authorList>
            <person name="Aziz S."/>
            <person name="Coretto E."/>
            <person name="Chronakova A."/>
            <person name="Sproer C."/>
            <person name="Huber K."/>
            <person name="Nouioui I."/>
            <person name="Gross H."/>
        </authorList>
    </citation>
    <scope>NUCLEOTIDE SEQUENCE</scope>
    <source>
        <strain evidence="3">DSM 103493</strain>
    </source>
</reference>
<keyword evidence="4" id="KW-1185">Reference proteome</keyword>
<sequence>MRIEVWADVVCPWAYIGKRRLEKALAAPALAGLDIEVVWRPYRIDPTAPAQAAPVKENGAEPTGADPFQCAIAPSPSEAAEHVAQIAADEGLGPNWGPAWRASSHDAHRLLALAYERGGSVLQGVVVEQVMKAHFLDGADISDRHLLGEIADDSGFAEAAGLLETDAVDHEVRELLLVGKARGIATSPTFVVGDRALAGAQPVEALAEFLIAVAGERGREMPEEVRRLRWSESLLEKRDPLGALTLLQPLLDRHGDDLNVRRLAARGYFHSAQLSHAHDVLRRLVVDAPDDSYAWLMLGRTLQRLGREEEAASYLKVAAAMTPEYG</sequence>
<comment type="caution">
    <text evidence="3">The sequence shown here is derived from an EMBL/GenBank/DDBJ whole genome shotgun (WGS) entry which is preliminary data.</text>
</comment>
<evidence type="ECO:0000313" key="3">
    <source>
        <dbReference type="EMBL" id="MCF1595187.1"/>
    </source>
</evidence>
<dbReference type="Pfam" id="PF14559">
    <property type="entry name" value="TPR_19"/>
    <property type="match status" value="1"/>
</dbReference>
<accession>A0A9X1PX91</accession>
<dbReference type="InterPro" id="IPR019734">
    <property type="entry name" value="TPR_rpt"/>
</dbReference>
<dbReference type="PANTHER" id="PTHR13887:SF41">
    <property type="entry name" value="THIOREDOXIN SUPERFAMILY PROTEIN"/>
    <property type="match status" value="1"/>
</dbReference>
<organism evidence="3 4">
    <name type="scientific">Streptomyces muensis</name>
    <dbReference type="NCBI Taxonomy" id="1077944"/>
    <lineage>
        <taxon>Bacteria</taxon>
        <taxon>Bacillati</taxon>
        <taxon>Actinomycetota</taxon>
        <taxon>Actinomycetes</taxon>
        <taxon>Kitasatosporales</taxon>
        <taxon>Streptomycetaceae</taxon>
        <taxon>Streptomyces</taxon>
    </lineage>
</organism>
<dbReference type="SUPFAM" id="SSF48452">
    <property type="entry name" value="TPR-like"/>
    <property type="match status" value="1"/>
</dbReference>
<dbReference type="InterPro" id="IPR011990">
    <property type="entry name" value="TPR-like_helical_dom_sf"/>
</dbReference>
<dbReference type="AlphaFoldDB" id="A0A9X1PX91"/>
<dbReference type="CDD" id="cd03024">
    <property type="entry name" value="DsbA_FrnE"/>
    <property type="match status" value="1"/>
</dbReference>
<gene>
    <name evidence="3" type="ORF">L0P92_16630</name>
</gene>
<dbReference type="Proteomes" id="UP001139384">
    <property type="component" value="Unassembled WGS sequence"/>
</dbReference>
<feature type="domain" description="DSBA-like thioredoxin" evidence="2">
    <location>
        <begin position="3"/>
        <end position="210"/>
    </location>
</feature>
<keyword evidence="1" id="KW-0802">TPR repeat</keyword>
<dbReference type="InterPro" id="IPR001853">
    <property type="entry name" value="DSBA-like_thioredoxin_dom"/>
</dbReference>
<dbReference type="Gene3D" id="3.40.30.10">
    <property type="entry name" value="Glutaredoxin"/>
    <property type="match status" value="1"/>
</dbReference>
<dbReference type="SUPFAM" id="SSF52833">
    <property type="entry name" value="Thioredoxin-like"/>
    <property type="match status" value="1"/>
</dbReference>
<dbReference type="PROSITE" id="PS50005">
    <property type="entry name" value="TPR"/>
    <property type="match status" value="1"/>
</dbReference>
<dbReference type="PANTHER" id="PTHR13887">
    <property type="entry name" value="GLUTATHIONE S-TRANSFERASE KAPPA"/>
    <property type="match status" value="1"/>
</dbReference>
<evidence type="ECO:0000313" key="4">
    <source>
        <dbReference type="Proteomes" id="UP001139384"/>
    </source>
</evidence>
<name>A0A9X1PX91_STRM4</name>
<feature type="repeat" description="TPR" evidence="1">
    <location>
        <begin position="292"/>
        <end position="325"/>
    </location>
</feature>
<dbReference type="RefSeq" id="WP_234763493.1">
    <property type="nucleotide sequence ID" value="NZ_JAKEIP010000058.1"/>
</dbReference>
<dbReference type="Gene3D" id="1.25.40.10">
    <property type="entry name" value="Tetratricopeptide repeat domain"/>
    <property type="match status" value="1"/>
</dbReference>
<dbReference type="InterPro" id="IPR036249">
    <property type="entry name" value="Thioredoxin-like_sf"/>
</dbReference>
<evidence type="ECO:0000256" key="1">
    <source>
        <dbReference type="PROSITE-ProRule" id="PRU00339"/>
    </source>
</evidence>
<dbReference type="Pfam" id="PF01323">
    <property type="entry name" value="DSBA"/>
    <property type="match status" value="1"/>
</dbReference>
<proteinExistence type="predicted"/>
<evidence type="ECO:0000259" key="2">
    <source>
        <dbReference type="Pfam" id="PF01323"/>
    </source>
</evidence>